<feature type="compositionally biased region" description="Basic and acidic residues" evidence="1">
    <location>
        <begin position="27"/>
        <end position="127"/>
    </location>
</feature>
<protein>
    <recommendedName>
        <fullName evidence="3">3-keto-alpha-glucoside-1,2-lyase/3-keto-2-hydroxy-glucal hydratase domain-containing protein</fullName>
    </recommendedName>
</protein>
<keyword evidence="5" id="KW-1185">Reference proteome</keyword>
<feature type="domain" description="3-keto-alpha-glucoside-1,2-lyase/3-keto-2-hydroxy-glucal hydratase" evidence="3">
    <location>
        <begin position="359"/>
        <end position="535"/>
    </location>
</feature>
<dbReference type="RefSeq" id="WP_207397419.1">
    <property type="nucleotide sequence ID" value="NZ_JABRWO010000008.1"/>
</dbReference>
<dbReference type="InterPro" id="IPR010496">
    <property type="entry name" value="AL/BT2_dom"/>
</dbReference>
<evidence type="ECO:0000256" key="1">
    <source>
        <dbReference type="SAM" id="MobiDB-lite"/>
    </source>
</evidence>
<evidence type="ECO:0000256" key="2">
    <source>
        <dbReference type="SAM" id="SignalP"/>
    </source>
</evidence>
<evidence type="ECO:0000313" key="4">
    <source>
        <dbReference type="EMBL" id="MBA2116003.1"/>
    </source>
</evidence>
<comment type="caution">
    <text evidence="4">The sequence shown here is derived from an EMBL/GenBank/DDBJ whole genome shotgun (WGS) entry which is preliminary data.</text>
</comment>
<gene>
    <name evidence="4" type="ORF">HOV93_31910</name>
</gene>
<dbReference type="EMBL" id="JABRWO010000008">
    <property type="protein sequence ID" value="MBA2116003.1"/>
    <property type="molecule type" value="Genomic_DNA"/>
</dbReference>
<organism evidence="4 5">
    <name type="scientific">Bremerella alba</name>
    <dbReference type="NCBI Taxonomy" id="980252"/>
    <lineage>
        <taxon>Bacteria</taxon>
        <taxon>Pseudomonadati</taxon>
        <taxon>Planctomycetota</taxon>
        <taxon>Planctomycetia</taxon>
        <taxon>Pirellulales</taxon>
        <taxon>Pirellulaceae</taxon>
        <taxon>Bremerella</taxon>
    </lineage>
</organism>
<dbReference type="Gene3D" id="2.60.120.560">
    <property type="entry name" value="Exo-inulinase, domain 1"/>
    <property type="match status" value="1"/>
</dbReference>
<evidence type="ECO:0000313" key="5">
    <source>
        <dbReference type="Proteomes" id="UP000551616"/>
    </source>
</evidence>
<keyword evidence="2" id="KW-0732">Signal</keyword>
<sequence>MSLYRALFSLLIITSLLAGPAIGLESSAKKDDEHTEKQDKDKSTKHDSKDHDKKKQEKDKKDRKDRKDRDKKKDNNRQKKDKPESSDKKKSSKDDAKGKAEKKTNKDADQPNEDAPKKEMKPEPKKEASKKKEKPKPAKEKGKDKDETSDDKPTKAAPKKEMKPEPKKEEPKQGEPTPAKTPAPQPKQEEGASKKMESKLEPKSEDKPEEIPSPKETPKPEPKPVPPPKAKPDPKKIAFTDLNQVDEDFAFQGEYYGKLRLPGGILETTGIQVIARGDGNFIGRQLRGGLPGNGWRNDSMIDLSGTRDGNELVLSQGNYQVFITGNSATVINSAGDTLGILTKVHRRSELMGLKPGSGAMTLFDGTSAEGFVNAKINEKGELQIGTITKDPVQDFRLHIEFRLPYMPYATGQARSNSGLYIQERYEVQILDSFGLPGEFNECAALYRTKSPDLNMCFPPLAWQTYDVYFTAARFDDQGNKTSPARITVQHNGILVQDNYLIPNKTGAGKAEGPDARPIKLQDHGNPVVFRNVWIEHLGGPAVTRPTEAIVTPEKN</sequence>
<feature type="signal peptide" evidence="2">
    <location>
        <begin position="1"/>
        <end position="18"/>
    </location>
</feature>
<reference evidence="4 5" key="1">
    <citation type="submission" date="2020-05" db="EMBL/GenBank/DDBJ databases">
        <title>Bremerella alba sp. nov., a novel planctomycete isolated from the surface of the macroalga Fucus spiralis.</title>
        <authorList>
            <person name="Godinho O."/>
            <person name="Botelho R."/>
            <person name="Albuquerque L."/>
            <person name="Wiegand S."/>
            <person name="Da Costa M.S."/>
            <person name="Lobo-Da-Cunha A."/>
            <person name="Jogler C."/>
            <person name="Lage O.M."/>
        </authorList>
    </citation>
    <scope>NUCLEOTIDE SEQUENCE [LARGE SCALE GENOMIC DNA]</scope>
    <source>
        <strain evidence="4 5">FF15</strain>
    </source>
</reference>
<dbReference type="Proteomes" id="UP000551616">
    <property type="component" value="Unassembled WGS sequence"/>
</dbReference>
<evidence type="ECO:0000259" key="3">
    <source>
        <dbReference type="Pfam" id="PF06439"/>
    </source>
</evidence>
<feature type="compositionally biased region" description="Basic and acidic residues" evidence="1">
    <location>
        <begin position="187"/>
        <end position="222"/>
    </location>
</feature>
<dbReference type="Pfam" id="PF06439">
    <property type="entry name" value="3keto-disac_hyd"/>
    <property type="match status" value="1"/>
</dbReference>
<name>A0A7V9A873_9BACT</name>
<proteinExistence type="predicted"/>
<accession>A0A7V9A873</accession>
<feature type="compositionally biased region" description="Basic and acidic residues" evidence="1">
    <location>
        <begin position="135"/>
        <end position="173"/>
    </location>
</feature>
<dbReference type="GO" id="GO:0016787">
    <property type="term" value="F:hydrolase activity"/>
    <property type="evidence" value="ECO:0007669"/>
    <property type="project" value="InterPro"/>
</dbReference>
<feature type="chain" id="PRO_5031222657" description="3-keto-alpha-glucoside-1,2-lyase/3-keto-2-hydroxy-glucal hydratase domain-containing protein" evidence="2">
    <location>
        <begin position="19"/>
        <end position="555"/>
    </location>
</feature>
<feature type="region of interest" description="Disordered" evidence="1">
    <location>
        <begin position="25"/>
        <end position="236"/>
    </location>
</feature>
<dbReference type="AlphaFoldDB" id="A0A7V9A873"/>